<dbReference type="Gene3D" id="2.80.10.50">
    <property type="match status" value="1"/>
</dbReference>
<comment type="caution">
    <text evidence="1">The sequence shown here is derived from an EMBL/GenBank/DDBJ whole genome shotgun (WGS) entry which is preliminary data.</text>
</comment>
<dbReference type="EMBL" id="CAJMXA010003498">
    <property type="protein sequence ID" value="CAE6498601.1"/>
    <property type="molecule type" value="Genomic_DNA"/>
</dbReference>
<sequence length="140" mass="15889">MVQFPPVPCTLRQHQESLLTMQDEGMGPSICIISPTGVPGEQEWIIEQSSEDSIALKNLKHNKYAGINGEPTENRQVVPVSNPFEFKVEVADGQHRYKLYVESGEQRLYVDYSMLKIYPPQCALIPSNFPGQPWEFSFSE</sequence>
<organism evidence="1 2">
    <name type="scientific">Rhizoctonia solani</name>
    <dbReference type="NCBI Taxonomy" id="456999"/>
    <lineage>
        <taxon>Eukaryota</taxon>
        <taxon>Fungi</taxon>
        <taxon>Dikarya</taxon>
        <taxon>Basidiomycota</taxon>
        <taxon>Agaricomycotina</taxon>
        <taxon>Agaricomycetes</taxon>
        <taxon>Cantharellales</taxon>
        <taxon>Ceratobasidiaceae</taxon>
        <taxon>Rhizoctonia</taxon>
    </lineage>
</organism>
<reference evidence="1" key="1">
    <citation type="submission" date="2021-01" db="EMBL/GenBank/DDBJ databases">
        <authorList>
            <person name="Kaushik A."/>
        </authorList>
    </citation>
    <scope>NUCLEOTIDE SEQUENCE</scope>
    <source>
        <strain evidence="1">AG6-10EEA</strain>
    </source>
</reference>
<proteinExistence type="predicted"/>
<name>A0A8H3CWE7_9AGAM</name>
<evidence type="ECO:0000313" key="1">
    <source>
        <dbReference type="EMBL" id="CAE6498601.1"/>
    </source>
</evidence>
<accession>A0A8H3CWE7</accession>
<dbReference type="Proteomes" id="UP000663853">
    <property type="component" value="Unassembled WGS sequence"/>
</dbReference>
<evidence type="ECO:0000313" key="2">
    <source>
        <dbReference type="Proteomes" id="UP000663853"/>
    </source>
</evidence>
<dbReference type="AlphaFoldDB" id="A0A8H3CWE7"/>
<gene>
    <name evidence="1" type="ORF">RDB_LOCUS109538</name>
</gene>
<protein>
    <submittedName>
        <fullName evidence="1">Uncharacterized protein</fullName>
    </submittedName>
</protein>